<evidence type="ECO:0000256" key="1">
    <source>
        <dbReference type="SAM" id="Phobius"/>
    </source>
</evidence>
<protein>
    <submittedName>
        <fullName evidence="2">Uncharacterized protein</fullName>
    </submittedName>
</protein>
<keyword evidence="3" id="KW-1185">Reference proteome</keyword>
<reference evidence="2 3" key="1">
    <citation type="submission" date="2021-06" db="EMBL/GenBank/DDBJ databases">
        <title>44 bacteria genomes isolated from Dapeng, Shenzhen.</title>
        <authorList>
            <person name="Zheng W."/>
            <person name="Yu S."/>
            <person name="Huang Y."/>
        </authorList>
    </citation>
    <scope>NUCLEOTIDE SEQUENCE [LARGE SCALE GENOMIC DNA]</scope>
    <source>
        <strain evidence="2 3">DP5N14-6</strain>
    </source>
</reference>
<feature type="transmembrane region" description="Helical" evidence="1">
    <location>
        <begin position="92"/>
        <end position="111"/>
    </location>
</feature>
<keyword evidence="1" id="KW-1133">Transmembrane helix</keyword>
<dbReference type="EMBL" id="JAHVHP010000001">
    <property type="protein sequence ID" value="MBY5950213.1"/>
    <property type="molecule type" value="Genomic_DNA"/>
</dbReference>
<feature type="transmembrane region" description="Helical" evidence="1">
    <location>
        <begin position="117"/>
        <end position="137"/>
    </location>
</feature>
<keyword evidence="1" id="KW-0472">Membrane</keyword>
<name>A0ABS7N2S4_9BACT</name>
<comment type="caution">
    <text evidence="2">The sequence shown here is derived from an EMBL/GenBank/DDBJ whole genome shotgun (WGS) entry which is preliminary data.</text>
</comment>
<accession>A0ABS7N2S4</accession>
<dbReference type="Proteomes" id="UP000766609">
    <property type="component" value="Unassembled WGS sequence"/>
</dbReference>
<proteinExistence type="predicted"/>
<gene>
    <name evidence="2" type="ORF">KUV23_04465</name>
</gene>
<sequence>MEIKELIERSEIEQNSKLNTAYSLLKNLLSELRKREIPIEILNSINQEIDKLNGFSGSDKELLKQVRNSQSLILSLVKKELGLVPKGHFQTMWMAMGMATFGIPFGVVFGLTLGNMAFFAIGIPIGMSIGLAIGAGMDKKAQEEGRQLDIEIKA</sequence>
<keyword evidence="1" id="KW-0812">Transmembrane</keyword>
<evidence type="ECO:0000313" key="3">
    <source>
        <dbReference type="Proteomes" id="UP000766609"/>
    </source>
</evidence>
<evidence type="ECO:0000313" key="2">
    <source>
        <dbReference type="EMBL" id="MBY5950213.1"/>
    </source>
</evidence>
<organism evidence="2 3">
    <name type="scientific">Algoriphagus marincola</name>
    <dbReference type="NCBI Taxonomy" id="264027"/>
    <lineage>
        <taxon>Bacteria</taxon>
        <taxon>Pseudomonadati</taxon>
        <taxon>Bacteroidota</taxon>
        <taxon>Cytophagia</taxon>
        <taxon>Cytophagales</taxon>
        <taxon>Cyclobacteriaceae</taxon>
        <taxon>Algoriphagus</taxon>
    </lineage>
</organism>